<organism evidence="1 2">
    <name type="scientific">Pseudopedobacter saltans (strain ATCC 51119 / DSM 12145 / JCM 21818 / CCUG 39354 / LMG 10337 / NBRC 100064 / NCIMB 13643)</name>
    <name type="common">Pedobacter saltans</name>
    <dbReference type="NCBI Taxonomy" id="762903"/>
    <lineage>
        <taxon>Bacteria</taxon>
        <taxon>Pseudomonadati</taxon>
        <taxon>Bacteroidota</taxon>
        <taxon>Sphingobacteriia</taxon>
        <taxon>Sphingobacteriales</taxon>
        <taxon>Sphingobacteriaceae</taxon>
        <taxon>Pseudopedobacter</taxon>
    </lineage>
</organism>
<dbReference type="STRING" id="762903.Pedsa_0515"/>
<reference evidence="1 2" key="1">
    <citation type="journal article" date="2011" name="Stand. Genomic Sci.">
        <title>Complete genome sequence of the gliding, heparinolytic Pedobacter saltans type strain (113).</title>
        <authorList>
            <person name="Liolios K."/>
            <person name="Sikorski J."/>
            <person name="Lu M."/>
            <person name="Nolan M."/>
            <person name="Lapidus A."/>
            <person name="Lucas S."/>
            <person name="Hammon N."/>
            <person name="Deshpande S."/>
            <person name="Cheng J.F."/>
            <person name="Tapia R."/>
            <person name="Han C."/>
            <person name="Goodwin L."/>
            <person name="Pitluck S."/>
            <person name="Huntemann M."/>
            <person name="Ivanova N."/>
            <person name="Pagani I."/>
            <person name="Mavromatis K."/>
            <person name="Ovchinikova G."/>
            <person name="Pati A."/>
            <person name="Chen A."/>
            <person name="Palaniappan K."/>
            <person name="Land M."/>
            <person name="Hauser L."/>
            <person name="Brambilla E.M."/>
            <person name="Kotsyurbenko O."/>
            <person name="Rohde M."/>
            <person name="Tindall B.J."/>
            <person name="Abt B."/>
            <person name="Goker M."/>
            <person name="Detter J.C."/>
            <person name="Woyke T."/>
            <person name="Bristow J."/>
            <person name="Eisen J.A."/>
            <person name="Markowitz V."/>
            <person name="Hugenholtz P."/>
            <person name="Klenk H.P."/>
            <person name="Kyrpides N.C."/>
        </authorList>
    </citation>
    <scope>NUCLEOTIDE SEQUENCE [LARGE SCALE GENOMIC DNA]</scope>
    <source>
        <strain evidence="2">ATCC 51119 / DSM 12145 / JCM 21818 / LMG 10337 / NBRC 100064 / NCIMB 13643</strain>
    </source>
</reference>
<dbReference type="EMBL" id="CP002545">
    <property type="protein sequence ID" value="ADY51096.1"/>
    <property type="molecule type" value="Genomic_DNA"/>
</dbReference>
<dbReference type="RefSeq" id="WP_013631599.1">
    <property type="nucleotide sequence ID" value="NC_015177.1"/>
</dbReference>
<name>F0S6M0_PSESL</name>
<keyword evidence="2" id="KW-1185">Reference proteome</keyword>
<dbReference type="HOGENOM" id="CLU_032634_0_0_10"/>
<dbReference type="OrthoDB" id="975810at2"/>
<gene>
    <name evidence="1" type="ordered locus">Pedsa_0515</name>
</gene>
<dbReference type="PROSITE" id="PS51257">
    <property type="entry name" value="PROKAR_LIPOPROTEIN"/>
    <property type="match status" value="1"/>
</dbReference>
<evidence type="ECO:0000313" key="1">
    <source>
        <dbReference type="EMBL" id="ADY51096.1"/>
    </source>
</evidence>
<dbReference type="eggNOG" id="COG3291">
    <property type="taxonomic scope" value="Bacteria"/>
</dbReference>
<dbReference type="Proteomes" id="UP000000310">
    <property type="component" value="Chromosome"/>
</dbReference>
<dbReference type="KEGG" id="psn:Pedsa_0515"/>
<accession>F0S6M0</accession>
<sequence length="370" mass="40409">MKIKSNSKKSSRLLVTLTLILGFLITSCSKNDDLKPSEENNWSLTLSLGDAVSLKSSVPSNISYTKGEWKINGELVSNEEIIQFREYKAGTYDIEFTAYNDKKVFSKKGTIEVEKYAVAATTANSMFATQLFEYTPAPGQFINKSPGDLASAKSVLGAKSGLVTLGAFGGGIVLGFENPVLNKAGDDIIIYSNAFVNLAEPGVVWVMEDTNGNGKPDDIWYEIKGSEFGKEGYKRNYAVTYTKPDLETAEIPWKDNLGNTGTVKTNSFHKQSYFPLWLNSNEYTVRGTLLPSSNINFGAQVMSLPFEKGYADNSSAGNDRIDIADAMDESGKTIKLNSIKFIKVQTGILADMKALGELSTEIKGVEGLNF</sequence>
<reference evidence="2" key="2">
    <citation type="submission" date="2011-02" db="EMBL/GenBank/DDBJ databases">
        <title>The complete genome of Pedobacter saltans DSM 12145.</title>
        <authorList>
            <consortium name="US DOE Joint Genome Institute (JGI-PGF)"/>
            <person name="Lucas S."/>
            <person name="Copeland A."/>
            <person name="Lapidus A."/>
            <person name="Bruce D."/>
            <person name="Goodwin L."/>
            <person name="Pitluck S."/>
            <person name="Kyrpides N."/>
            <person name="Mavromatis K."/>
            <person name="Pagani I."/>
            <person name="Ivanova N."/>
            <person name="Ovchinnikova G."/>
            <person name="Lu M."/>
            <person name="Detter J.C."/>
            <person name="Han C."/>
            <person name="Land M."/>
            <person name="Hauser L."/>
            <person name="Markowitz V."/>
            <person name="Cheng J.-F."/>
            <person name="Hugenholtz P."/>
            <person name="Woyke T."/>
            <person name="Wu D."/>
            <person name="Tindall B."/>
            <person name="Pomrenke H.G."/>
            <person name="Brambilla E."/>
            <person name="Klenk H.-P."/>
            <person name="Eisen J.A."/>
        </authorList>
    </citation>
    <scope>NUCLEOTIDE SEQUENCE [LARGE SCALE GENOMIC DNA]</scope>
    <source>
        <strain evidence="2">ATCC 51119 / DSM 12145 / JCM 21818 / LMG 10337 / NBRC 100064 / NCIMB 13643</strain>
    </source>
</reference>
<evidence type="ECO:0000313" key="2">
    <source>
        <dbReference type="Proteomes" id="UP000000310"/>
    </source>
</evidence>
<proteinExistence type="predicted"/>
<dbReference type="AlphaFoldDB" id="F0S6M0"/>
<protein>
    <submittedName>
        <fullName evidence="1">Cell surface protein</fullName>
    </submittedName>
</protein>